<comment type="caution">
    <text evidence="4">The sequence shown here is derived from an EMBL/GenBank/DDBJ whole genome shotgun (WGS) entry which is preliminary data.</text>
</comment>
<dbReference type="Pfam" id="PF04205">
    <property type="entry name" value="FMN_bind"/>
    <property type="match status" value="1"/>
</dbReference>
<evidence type="ECO:0000259" key="3">
    <source>
        <dbReference type="PROSITE" id="PS50853"/>
    </source>
</evidence>
<dbReference type="InterPro" id="IPR036116">
    <property type="entry name" value="FN3_sf"/>
</dbReference>
<dbReference type="EMBL" id="JAAWUZ010000006">
    <property type="protein sequence ID" value="NSG29301.1"/>
    <property type="molecule type" value="Genomic_DNA"/>
</dbReference>
<organism evidence="4 5">
    <name type="scientific">Faecalicatena fissicatena</name>
    <dbReference type="NCBI Taxonomy" id="290055"/>
    <lineage>
        <taxon>Bacteria</taxon>
        <taxon>Bacillati</taxon>
        <taxon>Bacillota</taxon>
        <taxon>Clostridia</taxon>
        <taxon>Lachnospirales</taxon>
        <taxon>Lachnospiraceae</taxon>
        <taxon>Faecalicatena</taxon>
    </lineage>
</organism>
<dbReference type="PROSITE" id="PS50853">
    <property type="entry name" value="FN3"/>
    <property type="match status" value="1"/>
</dbReference>
<dbReference type="Gene3D" id="3.90.1010.20">
    <property type="match status" value="1"/>
</dbReference>
<proteinExistence type="predicted"/>
<keyword evidence="2" id="KW-0732">Signal</keyword>
<evidence type="ECO:0000313" key="5">
    <source>
        <dbReference type="Proteomes" id="UP000821846"/>
    </source>
</evidence>
<dbReference type="RefSeq" id="WP_173865846.1">
    <property type="nucleotide sequence ID" value="NZ_JAAWUU010000007.1"/>
</dbReference>
<sequence>MRKKEWFYKAAACIASAALILTALPVISASAATSVKGTSHVTQFGEYDIEVTVGVEDQKISSLLAEGKNYAGNYVSDNQLRLEMAAEVLEEAYLGKSTADAKEISAVDIVSGATYSSKAIRDAILDALGLEPEQEENVLPTEKLKEGTYTVTISYYTDKIKHSLIEDETRQATIQVDADGNMTLTTDIISGSEKEPLYIYQFDGYYADNDMTKSLKTDADITTETMSYKDDSETKEINVVSKVSFSLENGFADTYSSRASIYVPTMKRLTGTYQGITFDQGKFSADCFTKVYWNTLKAQDEAIEDGVYDVPVALMSASNPDKSSMAGAAIAPNARVTVKDGKAQYKLNFYSMDINMAGSTEKGHLEKFWVYEGDNKSSRAEAMPGDSYTEEGVSYPGSFSFERTTAGEKRIYARVSVDAMAGFDQDVLVTFDWANRKTVKDDNPGGNGGNNNNNNNNGGNNNANNGNGNSQNSANGNTNTGNQNNSSVKAPAAVKNLKKKKGKKNTLTLSWKKITDANGYEVYQATKAKGKYKKIKTISKAKTTKLTVKKLKAKKTYYFKVRAYKKNGKQKLFGTYSKVLKVKM</sequence>
<feature type="chain" id="PRO_5046994101" evidence="2">
    <location>
        <begin position="32"/>
        <end position="584"/>
    </location>
</feature>
<feature type="signal peptide" evidence="2">
    <location>
        <begin position="1"/>
        <end position="31"/>
    </location>
</feature>
<evidence type="ECO:0000256" key="2">
    <source>
        <dbReference type="SAM" id="SignalP"/>
    </source>
</evidence>
<name>A0ABX2GWT7_9FIRM</name>
<dbReference type="Gene3D" id="2.60.40.1850">
    <property type="match status" value="1"/>
</dbReference>
<dbReference type="InterPro" id="IPR013783">
    <property type="entry name" value="Ig-like_fold"/>
</dbReference>
<dbReference type="CDD" id="cd00063">
    <property type="entry name" value="FN3"/>
    <property type="match status" value="1"/>
</dbReference>
<dbReference type="Gene3D" id="2.60.40.10">
    <property type="entry name" value="Immunoglobulins"/>
    <property type="match status" value="1"/>
</dbReference>
<dbReference type="Proteomes" id="UP000821846">
    <property type="component" value="Unassembled WGS sequence"/>
</dbReference>
<dbReference type="InterPro" id="IPR007329">
    <property type="entry name" value="FMN-bd"/>
</dbReference>
<dbReference type="Pfam" id="PF00041">
    <property type="entry name" value="fn3"/>
    <property type="match status" value="1"/>
</dbReference>
<gene>
    <name evidence="4" type="ORF">HFM93_03205</name>
</gene>
<feature type="region of interest" description="Disordered" evidence="1">
    <location>
        <begin position="437"/>
        <end position="488"/>
    </location>
</feature>
<evidence type="ECO:0000313" key="4">
    <source>
        <dbReference type="EMBL" id="NSG29301.1"/>
    </source>
</evidence>
<dbReference type="SUPFAM" id="SSF158911">
    <property type="entry name" value="NEAT domain-like"/>
    <property type="match status" value="1"/>
</dbReference>
<reference evidence="4 5" key="1">
    <citation type="journal article" date="2020" name="Cell Host Microbe">
        <title>Functional and Genomic Variation between Human-Derived Isolates of Lachnospiraceae Reveals Inter- and Intra-Species Diversity.</title>
        <authorList>
            <person name="Sorbara M.T."/>
            <person name="Littmann E.R."/>
            <person name="Fontana E."/>
            <person name="Moody T.U."/>
            <person name="Kohout C.E."/>
            <person name="Gjonbalaj M."/>
            <person name="Eaton V."/>
            <person name="Seok R."/>
            <person name="Leiner I.M."/>
            <person name="Pamer E.G."/>
        </authorList>
    </citation>
    <scope>NUCLEOTIDE SEQUENCE [LARGE SCALE GENOMIC DNA]</scope>
    <source>
        <strain evidence="4 5">MSK.14.16</strain>
    </source>
</reference>
<protein>
    <submittedName>
        <fullName evidence="4">FMN-binding protein</fullName>
    </submittedName>
</protein>
<feature type="compositionally biased region" description="Low complexity" evidence="1">
    <location>
        <begin position="450"/>
        <end position="485"/>
    </location>
</feature>
<dbReference type="InterPro" id="IPR037250">
    <property type="entry name" value="NEAT_dom_sf"/>
</dbReference>
<keyword evidence="5" id="KW-1185">Reference proteome</keyword>
<dbReference type="SMART" id="SM00060">
    <property type="entry name" value="FN3"/>
    <property type="match status" value="1"/>
</dbReference>
<dbReference type="InterPro" id="IPR003961">
    <property type="entry name" value="FN3_dom"/>
</dbReference>
<dbReference type="SMART" id="SM00900">
    <property type="entry name" value="FMN_bind"/>
    <property type="match status" value="1"/>
</dbReference>
<evidence type="ECO:0000256" key="1">
    <source>
        <dbReference type="SAM" id="MobiDB-lite"/>
    </source>
</evidence>
<dbReference type="SUPFAM" id="SSF49265">
    <property type="entry name" value="Fibronectin type III"/>
    <property type="match status" value="1"/>
</dbReference>
<accession>A0ABX2GWT7</accession>
<feature type="domain" description="Fibronectin type-III" evidence="3">
    <location>
        <begin position="490"/>
        <end position="584"/>
    </location>
</feature>